<dbReference type="Proteomes" id="UP001139263">
    <property type="component" value="Unassembled WGS sequence"/>
</dbReference>
<dbReference type="CDD" id="cd07586">
    <property type="entry name" value="nitrilase_8"/>
    <property type="match status" value="1"/>
</dbReference>
<dbReference type="Gene3D" id="3.60.110.10">
    <property type="entry name" value="Carbon-nitrogen hydrolase"/>
    <property type="match status" value="1"/>
</dbReference>
<gene>
    <name evidence="3" type="primary">nadE_2</name>
    <name evidence="3" type="ORF">MM817_00282</name>
</gene>
<reference evidence="3" key="1">
    <citation type="submission" date="2022-03" db="EMBL/GenBank/DDBJ databases">
        <title>Draft Genome Sequence of Firmicute Strain S0AB, a Heterotrophic Iron/Sulfur-Oxidizing Extreme Acidophile.</title>
        <authorList>
            <person name="Vergara E."/>
            <person name="Pakostova E."/>
            <person name="Johnson D.B."/>
            <person name="Holmes D.S."/>
        </authorList>
    </citation>
    <scope>NUCLEOTIDE SEQUENCE</scope>
    <source>
        <strain evidence="3">S0AB</strain>
    </source>
</reference>
<dbReference type="InterPro" id="IPR003010">
    <property type="entry name" value="C-N_Hydrolase"/>
</dbReference>
<evidence type="ECO:0000313" key="4">
    <source>
        <dbReference type="Proteomes" id="UP001139263"/>
    </source>
</evidence>
<protein>
    <submittedName>
        <fullName evidence="3">Glutamine-dependent NAD(+) synthetase</fullName>
        <ecNumber evidence="3">6.3.5.1</ecNumber>
    </submittedName>
</protein>
<name>A0A9X1V5S6_9BACL</name>
<dbReference type="SUPFAM" id="SSF56317">
    <property type="entry name" value="Carbon-nitrogen hydrolase"/>
    <property type="match status" value="1"/>
</dbReference>
<dbReference type="Pfam" id="PF00795">
    <property type="entry name" value="CN_hydrolase"/>
    <property type="match status" value="1"/>
</dbReference>
<dbReference type="AlphaFoldDB" id="A0A9X1V5S6"/>
<dbReference type="EMBL" id="JALBUF010000001">
    <property type="protein sequence ID" value="MCI0182031.1"/>
    <property type="molecule type" value="Genomic_DNA"/>
</dbReference>
<organism evidence="3 4">
    <name type="scientific">Sulfoacidibacillus ferrooxidans</name>
    <dbReference type="NCBI Taxonomy" id="2005001"/>
    <lineage>
        <taxon>Bacteria</taxon>
        <taxon>Bacillati</taxon>
        <taxon>Bacillota</taxon>
        <taxon>Bacilli</taxon>
        <taxon>Bacillales</taxon>
        <taxon>Alicyclobacillaceae</taxon>
        <taxon>Sulfoacidibacillus</taxon>
    </lineage>
</organism>
<evidence type="ECO:0000259" key="2">
    <source>
        <dbReference type="PROSITE" id="PS50263"/>
    </source>
</evidence>
<dbReference type="GO" id="GO:0033388">
    <property type="term" value="P:putrescine biosynthetic process from arginine"/>
    <property type="evidence" value="ECO:0007669"/>
    <property type="project" value="TreeGrafter"/>
</dbReference>
<comment type="caution">
    <text evidence="3">The sequence shown here is derived from an EMBL/GenBank/DDBJ whole genome shotgun (WGS) entry which is preliminary data.</text>
</comment>
<dbReference type="EC" id="6.3.5.1" evidence="3"/>
<feature type="domain" description="CN hydrolase" evidence="2">
    <location>
        <begin position="4"/>
        <end position="252"/>
    </location>
</feature>
<dbReference type="GO" id="GO:0050126">
    <property type="term" value="F:N-carbamoylputrescine amidase activity"/>
    <property type="evidence" value="ECO:0007669"/>
    <property type="project" value="TreeGrafter"/>
</dbReference>
<dbReference type="RefSeq" id="WP_241711651.1">
    <property type="nucleotide sequence ID" value="NZ_JALBUF010000001.1"/>
</dbReference>
<proteinExistence type="predicted"/>
<dbReference type="InterPro" id="IPR050345">
    <property type="entry name" value="Aliph_Amidase/BUP"/>
</dbReference>
<keyword evidence="1" id="KW-0378">Hydrolase</keyword>
<evidence type="ECO:0000256" key="1">
    <source>
        <dbReference type="ARBA" id="ARBA00022801"/>
    </source>
</evidence>
<dbReference type="InterPro" id="IPR036526">
    <property type="entry name" value="C-N_Hydrolase_sf"/>
</dbReference>
<evidence type="ECO:0000313" key="3">
    <source>
        <dbReference type="EMBL" id="MCI0182031.1"/>
    </source>
</evidence>
<keyword evidence="3" id="KW-0436">Ligase</keyword>
<sequence>MKSIRVALGQVRPKLGDIRTNADKLLDFIHRAKLDHADVIVFPELSLTGYLLRDLVFDVARRLDDPVIATIVGASTDIDIVFSFVEETDDHLFYTSSVYASKGRVIHVHRKVYLPTYGLFEEGRHFAKGNNIESFACGSHRAGIAICEDAWHPSVPYLLSVAGMDILYIPSAGPGRALSGDPHSGSQQFWERLIRTYAQLYTCYVVFVNRVGFEDGLFFFGHSAVAGPDGELLCVMDSHDEDMHIVTLDLSRIRTERYRSPLLRDEDVYLTHRILGRLVEERQ</sequence>
<accession>A0A9X1V5S6</accession>
<dbReference type="PANTHER" id="PTHR43674:SF2">
    <property type="entry name" value="BETA-UREIDOPROPIONASE"/>
    <property type="match status" value="1"/>
</dbReference>
<dbReference type="GO" id="GO:0003952">
    <property type="term" value="F:NAD+ synthase (glutamine-hydrolyzing) activity"/>
    <property type="evidence" value="ECO:0007669"/>
    <property type="project" value="UniProtKB-EC"/>
</dbReference>
<dbReference type="PROSITE" id="PS50263">
    <property type="entry name" value="CN_HYDROLASE"/>
    <property type="match status" value="1"/>
</dbReference>
<dbReference type="PANTHER" id="PTHR43674">
    <property type="entry name" value="NITRILASE C965.09-RELATED"/>
    <property type="match status" value="1"/>
</dbReference>
<keyword evidence="4" id="KW-1185">Reference proteome</keyword>